<dbReference type="Gene3D" id="1.20.1290.10">
    <property type="entry name" value="AhpD-like"/>
    <property type="match status" value="1"/>
</dbReference>
<dbReference type="OrthoDB" id="9801997at2"/>
<dbReference type="SUPFAM" id="SSF69118">
    <property type="entry name" value="AhpD-like"/>
    <property type="match status" value="1"/>
</dbReference>
<dbReference type="PANTHER" id="PTHR35446">
    <property type="entry name" value="SI:CH211-175M2.5"/>
    <property type="match status" value="1"/>
</dbReference>
<sequence>MTTFSVHTQDSAPEDAHEVLKKARNNFGFIPNLLGVLAEAPVAAEAYLSMIDLCRRSSMTPTERHVTWFAVNDVHECQYCMAAHTAVARLEEIPEAVIEAARNGTTYHDERLQILREFTQNVVNQRGVIPPEAVTQFLDAGFTQKHVLEIIVFVSTKVLSNYTNHIAGTPLDQEFSACEWKKPNEV</sequence>
<evidence type="ECO:0008006" key="3">
    <source>
        <dbReference type="Google" id="ProtNLM"/>
    </source>
</evidence>
<dbReference type="InterPro" id="IPR029032">
    <property type="entry name" value="AhpD-like"/>
</dbReference>
<name>A0A517RDH8_9PLAN</name>
<dbReference type="KEGG" id="gaz:Pan241w_20080"/>
<gene>
    <name evidence="1" type="ORF">Pan241w_20080</name>
</gene>
<evidence type="ECO:0000313" key="2">
    <source>
        <dbReference type="Proteomes" id="UP000317171"/>
    </source>
</evidence>
<evidence type="ECO:0000313" key="1">
    <source>
        <dbReference type="EMBL" id="QDT41928.1"/>
    </source>
</evidence>
<dbReference type="PANTHER" id="PTHR35446:SF3">
    <property type="entry name" value="CMD DOMAIN-CONTAINING PROTEIN"/>
    <property type="match status" value="1"/>
</dbReference>
<proteinExistence type="predicted"/>
<keyword evidence="2" id="KW-1185">Reference proteome</keyword>
<dbReference type="EMBL" id="CP036269">
    <property type="protein sequence ID" value="QDT41928.1"/>
    <property type="molecule type" value="Genomic_DNA"/>
</dbReference>
<dbReference type="AlphaFoldDB" id="A0A517RDH8"/>
<protein>
    <recommendedName>
        <fullName evidence="3">Carboxymuconolactone decarboxylase family protein</fullName>
    </recommendedName>
</protein>
<organism evidence="1 2">
    <name type="scientific">Gimesia alba</name>
    <dbReference type="NCBI Taxonomy" id="2527973"/>
    <lineage>
        <taxon>Bacteria</taxon>
        <taxon>Pseudomonadati</taxon>
        <taxon>Planctomycetota</taxon>
        <taxon>Planctomycetia</taxon>
        <taxon>Planctomycetales</taxon>
        <taxon>Planctomycetaceae</taxon>
        <taxon>Gimesia</taxon>
    </lineage>
</organism>
<reference evidence="1 2" key="1">
    <citation type="submission" date="2019-02" db="EMBL/GenBank/DDBJ databases">
        <title>Deep-cultivation of Planctomycetes and their phenomic and genomic characterization uncovers novel biology.</title>
        <authorList>
            <person name="Wiegand S."/>
            <person name="Jogler M."/>
            <person name="Boedeker C."/>
            <person name="Pinto D."/>
            <person name="Vollmers J."/>
            <person name="Rivas-Marin E."/>
            <person name="Kohn T."/>
            <person name="Peeters S.H."/>
            <person name="Heuer A."/>
            <person name="Rast P."/>
            <person name="Oberbeckmann S."/>
            <person name="Bunk B."/>
            <person name="Jeske O."/>
            <person name="Meyerdierks A."/>
            <person name="Storesund J.E."/>
            <person name="Kallscheuer N."/>
            <person name="Luecker S."/>
            <person name="Lage O.M."/>
            <person name="Pohl T."/>
            <person name="Merkel B.J."/>
            <person name="Hornburger P."/>
            <person name="Mueller R.-W."/>
            <person name="Bruemmer F."/>
            <person name="Labrenz M."/>
            <person name="Spormann A.M."/>
            <person name="Op den Camp H."/>
            <person name="Overmann J."/>
            <person name="Amann R."/>
            <person name="Jetten M.S.M."/>
            <person name="Mascher T."/>
            <person name="Medema M.H."/>
            <person name="Devos D.P."/>
            <person name="Kaster A.-K."/>
            <person name="Ovreas L."/>
            <person name="Rohde M."/>
            <person name="Galperin M.Y."/>
            <person name="Jogler C."/>
        </authorList>
    </citation>
    <scope>NUCLEOTIDE SEQUENCE [LARGE SCALE GENOMIC DNA]</scope>
    <source>
        <strain evidence="1 2">Pan241w</strain>
    </source>
</reference>
<accession>A0A517RDH8</accession>
<dbReference type="Proteomes" id="UP000317171">
    <property type="component" value="Chromosome"/>
</dbReference>
<dbReference type="RefSeq" id="WP_145214296.1">
    <property type="nucleotide sequence ID" value="NZ_CP036269.1"/>
</dbReference>